<evidence type="ECO:0000256" key="1">
    <source>
        <dbReference type="SAM" id="SignalP"/>
    </source>
</evidence>
<keyword evidence="4" id="KW-1185">Reference proteome</keyword>
<name>A0ABY8SZS1_9BURK</name>
<dbReference type="Pfam" id="PF03413">
    <property type="entry name" value="PepSY"/>
    <property type="match status" value="2"/>
</dbReference>
<keyword evidence="1" id="KW-0732">Signal</keyword>
<gene>
    <name evidence="3" type="ORF">QMY55_12110</name>
</gene>
<sequence>MASVLMRPIAGSAALVLSAALSLGAGVAQAKTASQWLAVTAGVQIGIHQAMEKAQMLLPGKVIEIELEEGKKGAAPYYEVTLISVGNEMVTLRVSAVTGDAAIDEKKGRAESKHFRRLADTRITLAQAVDAAVAARPGKPLEAKLDSDWGRTHYKIKLLQADRVVMKVKVDSATGAVIDSKKD</sequence>
<organism evidence="3 4">
    <name type="scientific">Comamonas resistens</name>
    <dbReference type="NCBI Taxonomy" id="3046670"/>
    <lineage>
        <taxon>Bacteria</taxon>
        <taxon>Pseudomonadati</taxon>
        <taxon>Pseudomonadota</taxon>
        <taxon>Betaproteobacteria</taxon>
        <taxon>Burkholderiales</taxon>
        <taxon>Comamonadaceae</taxon>
        <taxon>Comamonas</taxon>
    </lineage>
</organism>
<accession>A0ABY8SZS1</accession>
<protein>
    <submittedName>
        <fullName evidence="3">PepSY domain-containing protein</fullName>
    </submittedName>
</protein>
<dbReference type="RefSeq" id="WP_283488832.1">
    <property type="nucleotide sequence ID" value="NZ_CP125947.1"/>
</dbReference>
<feature type="domain" description="PepSY" evidence="2">
    <location>
        <begin position="122"/>
        <end position="180"/>
    </location>
</feature>
<dbReference type="Proteomes" id="UP001240697">
    <property type="component" value="Chromosome"/>
</dbReference>
<evidence type="ECO:0000313" key="3">
    <source>
        <dbReference type="EMBL" id="WHS67809.1"/>
    </source>
</evidence>
<dbReference type="Gene3D" id="3.10.450.40">
    <property type="match status" value="2"/>
</dbReference>
<feature type="domain" description="PepSY" evidence="2">
    <location>
        <begin position="45"/>
        <end position="100"/>
    </location>
</feature>
<dbReference type="EMBL" id="CP125947">
    <property type="protein sequence ID" value="WHS67809.1"/>
    <property type="molecule type" value="Genomic_DNA"/>
</dbReference>
<dbReference type="InterPro" id="IPR025711">
    <property type="entry name" value="PepSY"/>
</dbReference>
<feature type="chain" id="PRO_5046723165" evidence="1">
    <location>
        <begin position="31"/>
        <end position="183"/>
    </location>
</feature>
<proteinExistence type="predicted"/>
<evidence type="ECO:0000259" key="2">
    <source>
        <dbReference type="Pfam" id="PF03413"/>
    </source>
</evidence>
<feature type="signal peptide" evidence="1">
    <location>
        <begin position="1"/>
        <end position="30"/>
    </location>
</feature>
<reference evidence="3 4" key="1">
    <citation type="submission" date="2023-05" db="EMBL/GenBank/DDBJ databases">
        <authorList>
            <person name="Yin Y."/>
            <person name="Lu Z."/>
        </authorList>
    </citation>
    <scope>NUCLEOTIDE SEQUENCE [LARGE SCALE GENOMIC DNA]</scope>
    <source>
        <strain evidence="3 4">ZM22</strain>
    </source>
</reference>
<evidence type="ECO:0000313" key="4">
    <source>
        <dbReference type="Proteomes" id="UP001240697"/>
    </source>
</evidence>